<accession>A0A7J7LP71</accession>
<dbReference type="EMBL" id="JACGCM010002131">
    <property type="protein sequence ID" value="KAF6144294.1"/>
    <property type="molecule type" value="Genomic_DNA"/>
</dbReference>
<keyword evidence="1" id="KW-1133">Transmembrane helix</keyword>
<evidence type="ECO:0000313" key="2">
    <source>
        <dbReference type="EMBL" id="KAF6144294.1"/>
    </source>
</evidence>
<proteinExistence type="predicted"/>
<feature type="transmembrane region" description="Helical" evidence="1">
    <location>
        <begin position="12"/>
        <end position="32"/>
    </location>
</feature>
<keyword evidence="1" id="KW-0812">Transmembrane</keyword>
<feature type="non-terminal residue" evidence="2">
    <location>
        <position position="60"/>
    </location>
</feature>
<reference evidence="2 3" key="1">
    <citation type="journal article" date="2020" name="IScience">
        <title>Genome Sequencing of the Endangered Kingdonia uniflora (Circaeasteraceae, Ranunculales) Reveals Potential Mechanisms of Evolutionary Specialization.</title>
        <authorList>
            <person name="Sun Y."/>
            <person name="Deng T."/>
            <person name="Zhang A."/>
            <person name="Moore M.J."/>
            <person name="Landis J.B."/>
            <person name="Lin N."/>
            <person name="Zhang H."/>
            <person name="Zhang X."/>
            <person name="Huang J."/>
            <person name="Zhang X."/>
            <person name="Sun H."/>
            <person name="Wang H."/>
        </authorList>
    </citation>
    <scope>NUCLEOTIDE SEQUENCE [LARGE SCALE GENOMIC DNA]</scope>
    <source>
        <strain evidence="2">TB1705</strain>
        <tissue evidence="2">Leaf</tissue>
    </source>
</reference>
<organism evidence="2 3">
    <name type="scientific">Kingdonia uniflora</name>
    <dbReference type="NCBI Taxonomy" id="39325"/>
    <lineage>
        <taxon>Eukaryota</taxon>
        <taxon>Viridiplantae</taxon>
        <taxon>Streptophyta</taxon>
        <taxon>Embryophyta</taxon>
        <taxon>Tracheophyta</taxon>
        <taxon>Spermatophyta</taxon>
        <taxon>Magnoliopsida</taxon>
        <taxon>Ranunculales</taxon>
        <taxon>Circaeasteraceae</taxon>
        <taxon>Kingdonia</taxon>
    </lineage>
</organism>
<dbReference type="Proteomes" id="UP000541444">
    <property type="component" value="Unassembled WGS sequence"/>
</dbReference>
<sequence length="60" mass="7087">GLFRRLWRCFGFSGVVFASRSFLLLFLNSLVYKGNLGYFLGYVRFEESSEKSLEFERFSL</sequence>
<protein>
    <submittedName>
        <fullName evidence="2">Uncharacterized protein</fullName>
    </submittedName>
</protein>
<evidence type="ECO:0000256" key="1">
    <source>
        <dbReference type="SAM" id="Phobius"/>
    </source>
</evidence>
<name>A0A7J7LP71_9MAGN</name>
<evidence type="ECO:0000313" key="3">
    <source>
        <dbReference type="Proteomes" id="UP000541444"/>
    </source>
</evidence>
<keyword evidence="3" id="KW-1185">Reference proteome</keyword>
<gene>
    <name evidence="2" type="ORF">GIB67_024521</name>
</gene>
<keyword evidence="1" id="KW-0472">Membrane</keyword>
<comment type="caution">
    <text evidence="2">The sequence shown here is derived from an EMBL/GenBank/DDBJ whole genome shotgun (WGS) entry which is preliminary data.</text>
</comment>
<dbReference type="AlphaFoldDB" id="A0A7J7LP71"/>